<name>A0A2W6P0Q0_9BACL</name>
<keyword evidence="1" id="KW-0812">Transmembrane</keyword>
<feature type="transmembrane region" description="Helical" evidence="1">
    <location>
        <begin position="7"/>
        <end position="25"/>
    </location>
</feature>
<dbReference type="AlphaFoldDB" id="A0A2W6P0Q0"/>
<feature type="transmembrane region" description="Helical" evidence="1">
    <location>
        <begin position="76"/>
        <end position="96"/>
    </location>
</feature>
<keyword evidence="1" id="KW-1133">Transmembrane helix</keyword>
<protein>
    <recommendedName>
        <fullName evidence="4">DUF2834 domain-containing protein</fullName>
    </recommendedName>
</protein>
<proteinExistence type="predicted"/>
<evidence type="ECO:0000313" key="3">
    <source>
        <dbReference type="Proteomes" id="UP000249204"/>
    </source>
</evidence>
<organism evidence="2 3">
    <name type="scientific">Paenibacillus silvae</name>
    <dbReference type="NCBI Taxonomy" id="1325358"/>
    <lineage>
        <taxon>Bacteria</taxon>
        <taxon>Bacillati</taxon>
        <taxon>Bacillota</taxon>
        <taxon>Bacilli</taxon>
        <taxon>Bacillales</taxon>
        <taxon>Paenibacillaceae</taxon>
        <taxon>Paenibacillus</taxon>
    </lineage>
</organism>
<dbReference type="RefSeq" id="WP_111272609.1">
    <property type="nucleotide sequence ID" value="NZ_QKWW01000074.1"/>
</dbReference>
<dbReference type="EMBL" id="QKWW01000074">
    <property type="protein sequence ID" value="PZT53280.1"/>
    <property type="molecule type" value="Genomic_DNA"/>
</dbReference>
<dbReference type="InterPro" id="IPR021362">
    <property type="entry name" value="DUF2834"/>
</dbReference>
<evidence type="ECO:0000313" key="2">
    <source>
        <dbReference type="EMBL" id="PZT53280.1"/>
    </source>
</evidence>
<evidence type="ECO:0000256" key="1">
    <source>
        <dbReference type="SAM" id="Phobius"/>
    </source>
</evidence>
<evidence type="ECO:0008006" key="4">
    <source>
        <dbReference type="Google" id="ProtNLM"/>
    </source>
</evidence>
<dbReference type="Pfam" id="PF11196">
    <property type="entry name" value="DUF2834"/>
    <property type="match status" value="1"/>
</dbReference>
<sequence length="113" mass="12874">MKYFYGVLSILGVALPYMEFIPWIGENGFNLTLLWNEASQNRISAFAWLDVLVSAVVLIGFIVYEGKRVGIKYKWIAILGTLTVGVSLGLPLFLLLREIHMDKMKDRKPETDH</sequence>
<gene>
    <name evidence="2" type="ORF">DN757_23495</name>
</gene>
<dbReference type="Proteomes" id="UP000249204">
    <property type="component" value="Unassembled WGS sequence"/>
</dbReference>
<keyword evidence="1" id="KW-0472">Membrane</keyword>
<accession>A0A2W6P0Q0</accession>
<feature type="transmembrane region" description="Helical" evidence="1">
    <location>
        <begin position="45"/>
        <end position="64"/>
    </location>
</feature>
<comment type="caution">
    <text evidence="2">The sequence shown here is derived from an EMBL/GenBank/DDBJ whole genome shotgun (WGS) entry which is preliminary data.</text>
</comment>
<reference evidence="2 3" key="1">
    <citation type="submission" date="2018-06" db="EMBL/GenBank/DDBJ databases">
        <title>Isolation of heavy metals resistant Paenibacillus silvae NC2 from Gold-Copper mine in ZiJin, China.</title>
        <authorList>
            <person name="Xu J."/>
            <person name="Mazhar H.S."/>
            <person name="Rensing C."/>
        </authorList>
    </citation>
    <scope>NUCLEOTIDE SEQUENCE [LARGE SCALE GENOMIC DNA]</scope>
    <source>
        <strain evidence="2 3">NC2</strain>
    </source>
</reference>